<feature type="repeat" description="PPR" evidence="1">
    <location>
        <begin position="214"/>
        <end position="248"/>
    </location>
</feature>
<keyword evidence="4" id="KW-1185">Reference proteome</keyword>
<evidence type="ECO:0000313" key="4">
    <source>
        <dbReference type="Proteomes" id="UP001431783"/>
    </source>
</evidence>
<dbReference type="PROSITE" id="PS51375">
    <property type="entry name" value="PPR"/>
    <property type="match status" value="2"/>
</dbReference>
<dbReference type="InterPro" id="IPR002885">
    <property type="entry name" value="PPR_rpt"/>
</dbReference>
<dbReference type="GO" id="GO:0005759">
    <property type="term" value="C:mitochondrial matrix"/>
    <property type="evidence" value="ECO:0007669"/>
    <property type="project" value="TreeGrafter"/>
</dbReference>
<protein>
    <recommendedName>
        <fullName evidence="5">Pentatricopeptide repeat-containing protein 1, mitochondrial</fullName>
    </recommendedName>
</protein>
<dbReference type="InterPro" id="IPR011990">
    <property type="entry name" value="TPR-like_helical_dom_sf"/>
</dbReference>
<evidence type="ECO:0000256" key="2">
    <source>
        <dbReference type="SAM" id="MobiDB-lite"/>
    </source>
</evidence>
<feature type="repeat" description="PPR" evidence="1">
    <location>
        <begin position="139"/>
        <end position="173"/>
    </location>
</feature>
<feature type="region of interest" description="Disordered" evidence="2">
    <location>
        <begin position="627"/>
        <end position="647"/>
    </location>
</feature>
<feature type="compositionally biased region" description="Polar residues" evidence="2">
    <location>
        <begin position="633"/>
        <end position="647"/>
    </location>
</feature>
<dbReference type="AlphaFoldDB" id="A0AAW1UM17"/>
<reference evidence="3 4" key="1">
    <citation type="submission" date="2023-03" db="EMBL/GenBank/DDBJ databases">
        <title>Genome insight into feeding habits of ladybird beetles.</title>
        <authorList>
            <person name="Li H.-S."/>
            <person name="Huang Y.-H."/>
            <person name="Pang H."/>
        </authorList>
    </citation>
    <scope>NUCLEOTIDE SEQUENCE [LARGE SCALE GENOMIC DNA]</scope>
    <source>
        <strain evidence="3">SYSU_2023b</strain>
        <tissue evidence="3">Whole body</tissue>
    </source>
</reference>
<dbReference type="Pfam" id="PF13041">
    <property type="entry name" value="PPR_2"/>
    <property type="match status" value="2"/>
</dbReference>
<dbReference type="PANTHER" id="PTHR24014">
    <property type="entry name" value="2-OXOGLUTARATE AND IRON-DEPENDENT OXYGENASE DOMAIN-CONTAINING PROTEIN 2"/>
    <property type="match status" value="1"/>
</dbReference>
<accession>A0AAW1UM17</accession>
<evidence type="ECO:0008006" key="5">
    <source>
        <dbReference type="Google" id="ProtNLM"/>
    </source>
</evidence>
<name>A0AAW1UM17_9CUCU</name>
<dbReference type="PANTHER" id="PTHR24014:SF6">
    <property type="entry name" value="PENTATRICOPEPTIDE REPEAT-CONTAINING PROTEIN 1, MITOCHONDRIAL"/>
    <property type="match status" value="1"/>
</dbReference>
<dbReference type="EMBL" id="JARQZJ010000066">
    <property type="protein sequence ID" value="KAK9880831.1"/>
    <property type="molecule type" value="Genomic_DNA"/>
</dbReference>
<dbReference type="Proteomes" id="UP001431783">
    <property type="component" value="Unassembled WGS sequence"/>
</dbReference>
<dbReference type="NCBIfam" id="TIGR00756">
    <property type="entry name" value="PPR"/>
    <property type="match status" value="2"/>
</dbReference>
<dbReference type="Pfam" id="PF13812">
    <property type="entry name" value="PPR_3"/>
    <property type="match status" value="1"/>
</dbReference>
<comment type="caution">
    <text evidence="3">The sequence shown here is derived from an EMBL/GenBank/DDBJ whole genome shotgun (WGS) entry which is preliminary data.</text>
</comment>
<proteinExistence type="predicted"/>
<sequence>MFRHPLKLLPFLQVQRISPVVVHLSEFCSSSHSYPNELTKYSKNKAETKLHSEPFFEQDFLVKLKNDPDIFGPRDNENVLDEGDREEENFLQEKVLRSQQLTTVKYASIIKSLIGKRKIKEAIDVLEVKMLKEDKFKPENYIYNLVIGACGMVGYTKKAFSLFNDMKKRGLKVTGGTYTALFNACANSPWPLTDGLTRAKHLRDIMIEKMYEPNDSNYNAMIKAFGRCGDLHTAFSIVDEMMSKKIKITDSTINFLFQACISDKESGFRHSLLVWRKMLKKNIKPSIFSFNLILRSIRECNLGNIEVTRDVISQILDHRLFQSPNKLLLTSTNDKLVLGMNNSMTEVETTVQESSINNLSPNLMASIPHMGNLISLSEVKNAEDRLLLVGGMRGFLDIMKEHECEPTIKTYTLLLDVIPSTTAAEKELLSIMKKRKVKFDVDFFNMMIKKKSLRLDYQGAKDVLDFMKKYNLRPNIITYGVLALGCQTKKEALEFIAEMKSSKYRLNTEILGAMVHQACYHTNFSYVLEIMDICVRENVQPNRKFIEHLDKLKRKCRQIINRKDSELGNSKSFKVGFQIFRLRYKDWLTQVKIEDSDENSPWAQFQENTDTSTDKYYRQKDITSKFKPRHTSQFKVKTSPKHFNNTT</sequence>
<dbReference type="GO" id="GO:0042780">
    <property type="term" value="P:tRNA 3'-end processing"/>
    <property type="evidence" value="ECO:0007669"/>
    <property type="project" value="TreeGrafter"/>
</dbReference>
<organism evidence="3 4">
    <name type="scientific">Henosepilachna vigintioctopunctata</name>
    <dbReference type="NCBI Taxonomy" id="420089"/>
    <lineage>
        <taxon>Eukaryota</taxon>
        <taxon>Metazoa</taxon>
        <taxon>Ecdysozoa</taxon>
        <taxon>Arthropoda</taxon>
        <taxon>Hexapoda</taxon>
        <taxon>Insecta</taxon>
        <taxon>Pterygota</taxon>
        <taxon>Neoptera</taxon>
        <taxon>Endopterygota</taxon>
        <taxon>Coleoptera</taxon>
        <taxon>Polyphaga</taxon>
        <taxon>Cucujiformia</taxon>
        <taxon>Coccinelloidea</taxon>
        <taxon>Coccinellidae</taxon>
        <taxon>Epilachninae</taxon>
        <taxon>Epilachnini</taxon>
        <taxon>Henosepilachna</taxon>
    </lineage>
</organism>
<gene>
    <name evidence="3" type="ORF">WA026_013157</name>
</gene>
<evidence type="ECO:0000313" key="3">
    <source>
        <dbReference type="EMBL" id="KAK9880831.1"/>
    </source>
</evidence>
<dbReference type="Gene3D" id="1.25.40.10">
    <property type="entry name" value="Tetratricopeptide repeat domain"/>
    <property type="match status" value="3"/>
</dbReference>
<evidence type="ECO:0000256" key="1">
    <source>
        <dbReference type="PROSITE-ProRule" id="PRU00708"/>
    </source>
</evidence>
<dbReference type="GO" id="GO:0000049">
    <property type="term" value="F:tRNA binding"/>
    <property type="evidence" value="ECO:0007669"/>
    <property type="project" value="TreeGrafter"/>
</dbReference>